<protein>
    <submittedName>
        <fullName evidence="2">Pseudouridylate synthase, 23S RNA-specific</fullName>
    </submittedName>
</protein>
<organism evidence="2 3">
    <name type="scientific">Reinekea blandensis MED297</name>
    <dbReference type="NCBI Taxonomy" id="314283"/>
    <lineage>
        <taxon>Bacteria</taxon>
        <taxon>Pseudomonadati</taxon>
        <taxon>Pseudomonadota</taxon>
        <taxon>Gammaproteobacteria</taxon>
        <taxon>Oceanospirillales</taxon>
        <taxon>Saccharospirillaceae</taxon>
        <taxon>Reinekea</taxon>
    </lineage>
</organism>
<dbReference type="AlphaFoldDB" id="A4BBP0"/>
<feature type="domain" description="Pseudouridine synthase RsuA/RluA-like" evidence="1">
    <location>
        <begin position="90"/>
        <end position="228"/>
    </location>
</feature>
<dbReference type="GO" id="GO:0009982">
    <property type="term" value="F:pseudouridine synthase activity"/>
    <property type="evidence" value="ECO:0007669"/>
    <property type="project" value="InterPro"/>
</dbReference>
<dbReference type="Pfam" id="PF00849">
    <property type="entry name" value="PseudoU_synth_2"/>
    <property type="match status" value="1"/>
</dbReference>
<dbReference type="PANTHER" id="PTHR21600">
    <property type="entry name" value="MITOCHONDRIAL RNA PSEUDOURIDINE SYNTHASE"/>
    <property type="match status" value="1"/>
</dbReference>
<dbReference type="Proteomes" id="UP000005953">
    <property type="component" value="Unassembled WGS sequence"/>
</dbReference>
<accession>A4BBP0</accession>
<dbReference type="STRING" id="314283.MED297_01100"/>
<dbReference type="Gene3D" id="3.30.2350.10">
    <property type="entry name" value="Pseudouridine synthase"/>
    <property type="match status" value="1"/>
</dbReference>
<dbReference type="InterPro" id="IPR050188">
    <property type="entry name" value="RluA_PseudoU_synthase"/>
</dbReference>
<dbReference type="GO" id="GO:0001522">
    <property type="term" value="P:pseudouridine synthesis"/>
    <property type="evidence" value="ECO:0007669"/>
    <property type="project" value="InterPro"/>
</dbReference>
<dbReference type="InterPro" id="IPR020103">
    <property type="entry name" value="PsdUridine_synth_cat_dom_sf"/>
</dbReference>
<dbReference type="GO" id="GO:0140098">
    <property type="term" value="F:catalytic activity, acting on RNA"/>
    <property type="evidence" value="ECO:0007669"/>
    <property type="project" value="UniProtKB-ARBA"/>
</dbReference>
<dbReference type="SUPFAM" id="SSF55120">
    <property type="entry name" value="Pseudouridine synthase"/>
    <property type="match status" value="1"/>
</dbReference>
<keyword evidence="3" id="KW-1185">Reference proteome</keyword>
<proteinExistence type="predicted"/>
<dbReference type="HOGENOM" id="CLU_016902_8_5_6"/>
<comment type="caution">
    <text evidence="2">The sequence shown here is derived from an EMBL/GenBank/DDBJ whole genome shotgun (WGS) entry which is preliminary data.</text>
</comment>
<evidence type="ECO:0000259" key="1">
    <source>
        <dbReference type="Pfam" id="PF00849"/>
    </source>
</evidence>
<dbReference type="EMBL" id="AAOE01000004">
    <property type="protein sequence ID" value="EAR10375.1"/>
    <property type="molecule type" value="Genomic_DNA"/>
</dbReference>
<evidence type="ECO:0000313" key="3">
    <source>
        <dbReference type="Proteomes" id="UP000005953"/>
    </source>
</evidence>
<name>A4BBP0_9GAMM</name>
<dbReference type="GO" id="GO:0006396">
    <property type="term" value="P:RNA processing"/>
    <property type="evidence" value="ECO:0007669"/>
    <property type="project" value="UniProtKB-ARBA"/>
</dbReference>
<dbReference type="GO" id="GO:0003723">
    <property type="term" value="F:RNA binding"/>
    <property type="evidence" value="ECO:0007669"/>
    <property type="project" value="InterPro"/>
</dbReference>
<dbReference type="RefSeq" id="WP_008046579.1">
    <property type="nucleotide sequence ID" value="NZ_CH724153.1"/>
</dbReference>
<gene>
    <name evidence="2" type="ORF">MED297_01100</name>
</gene>
<dbReference type="InterPro" id="IPR006145">
    <property type="entry name" value="PsdUridine_synth_RsuA/RluA"/>
</dbReference>
<sequence length="270" mass="30772">MQIDAVLEVEAGDPQIAIDFLVDNINLSKTRLKDLMNKGGVWRVDLQDRRERLRRAMTDIFVGERIEIFYDEELLSLKPLKAELLHDAGQYSVWNKPNGMPLSGTDWGDFNSFERAVELATHGERECYWLTPFDYQAAGVQVLAHSRKAASQLTEQFDPEGLKGATLKYRCDVEGDFNDEGECTTDLEDGAVSTRFSKVRFDARPNRSVLEAELITGRDDQIRRQLSALRYPVVGDEDYGQNAEEQGLLRLKCVEVRFTCPMTHETLVFN</sequence>
<reference evidence="2 3" key="1">
    <citation type="submission" date="2006-02" db="EMBL/GenBank/DDBJ databases">
        <authorList>
            <person name="Pinhassi J."/>
            <person name="Pedros-Alio C."/>
            <person name="Ferriera S."/>
            <person name="Johnson J."/>
            <person name="Kravitz S."/>
            <person name="Halpern A."/>
            <person name="Remington K."/>
            <person name="Beeson K."/>
            <person name="Tran B."/>
            <person name="Rogers Y.-H."/>
            <person name="Friedman R."/>
            <person name="Venter J.C."/>
        </authorList>
    </citation>
    <scope>NUCLEOTIDE SEQUENCE [LARGE SCALE GENOMIC DNA]</scope>
    <source>
        <strain evidence="2 3">MED297</strain>
    </source>
</reference>
<dbReference type="OrthoDB" id="9807829at2"/>
<evidence type="ECO:0000313" key="2">
    <source>
        <dbReference type="EMBL" id="EAR10375.1"/>
    </source>
</evidence>